<accession>Q32061</accession>
<name>Q32061_CHLRE</name>
<reference evidence="1" key="1">
    <citation type="journal article" date="1996" name="Plant Physiol.">
        <title>Nucleotide Sequences of the Chloroplast trnS-GCU and ycf12 Genes (Accession No. U40346) of Chlamydomonas reinhardtii (PGR95-117).</title>
        <authorList>
            <person name="Khrebtukova I."/>
            <person name="Spreitzer R.J."/>
        </authorList>
    </citation>
    <scope>NUCLEOTIDE SEQUENCE</scope>
    <source>
        <strain evidence="1">2137 mt+</strain>
    </source>
</reference>
<sequence>MLPLRVSKLSMFTYSEGGRPLTGQIYLLLPANKFIYCIKIGSGGTTATDVLI</sequence>
<dbReference type="AlphaFoldDB" id="Q32061"/>
<keyword evidence="1" id="KW-0150">Chloroplast</keyword>
<geneLocation type="chloroplast" evidence="1"/>
<organism evidence="1">
    <name type="scientific">Chlamydomonas reinhardtii</name>
    <name type="common">Chlamydomonas smithii</name>
    <dbReference type="NCBI Taxonomy" id="3055"/>
    <lineage>
        <taxon>Eukaryota</taxon>
        <taxon>Viridiplantae</taxon>
        <taxon>Chlorophyta</taxon>
        <taxon>core chlorophytes</taxon>
        <taxon>Chlorophyceae</taxon>
        <taxon>CS clade</taxon>
        <taxon>Chlamydomonadales</taxon>
        <taxon>Chlamydomonadaceae</taxon>
        <taxon>Chlamydomonas</taxon>
    </lineage>
</organism>
<dbReference type="PIR" id="T08020">
    <property type="entry name" value="T08020"/>
</dbReference>
<proteinExistence type="predicted"/>
<protein>
    <submittedName>
        <fullName evidence="1">ORF52</fullName>
    </submittedName>
</protein>
<dbReference type="EMBL" id="U40346">
    <property type="protein sequence ID" value="AAA91173.1"/>
    <property type="molecule type" value="Genomic_DNA"/>
</dbReference>
<evidence type="ECO:0000313" key="1">
    <source>
        <dbReference type="EMBL" id="AAA91173.1"/>
    </source>
</evidence>
<keyword evidence="1" id="KW-0934">Plastid</keyword>